<proteinExistence type="predicted"/>
<dbReference type="Proteomes" id="UP000314981">
    <property type="component" value="Chromosome 1"/>
</dbReference>
<dbReference type="AlphaFoldDB" id="A0A4W2FP62"/>
<name>A0A4W2FP62_BOBOX</name>
<evidence type="ECO:0000313" key="3">
    <source>
        <dbReference type="Proteomes" id="UP000429181"/>
    </source>
</evidence>
<evidence type="ECO:0000313" key="1">
    <source>
        <dbReference type="Ensembl" id="ENSBIXP00005006982.1"/>
    </source>
</evidence>
<organism evidence="1 3">
    <name type="scientific">Bos indicus x Bos taurus</name>
    <name type="common">Hybrid cattle</name>
    <dbReference type="NCBI Taxonomy" id="30522"/>
    <lineage>
        <taxon>Eukaryota</taxon>
        <taxon>Metazoa</taxon>
        <taxon>Chordata</taxon>
        <taxon>Craniata</taxon>
        <taxon>Vertebrata</taxon>
        <taxon>Euteleostomi</taxon>
        <taxon>Mammalia</taxon>
        <taxon>Eutheria</taxon>
        <taxon>Laurasiatheria</taxon>
        <taxon>Artiodactyla</taxon>
        <taxon>Ruminantia</taxon>
        <taxon>Pecora</taxon>
        <taxon>Bovidae</taxon>
        <taxon>Bovinae</taxon>
        <taxon>Bos</taxon>
    </lineage>
</organism>
<protein>
    <submittedName>
        <fullName evidence="1">Uncharacterized protein</fullName>
    </submittedName>
</protein>
<accession>A0A4W2FP62</accession>
<keyword evidence="2" id="KW-1185">Reference proteome</keyword>
<dbReference type="Ensembl" id="ENSBIXT00000031167.1">
    <property type="protein sequence ID" value="ENSBIXP00000038278.1"/>
    <property type="gene ID" value="ENSBIXG00000022067.1"/>
</dbReference>
<reference evidence="2 3" key="1">
    <citation type="submission" date="2018-11" db="EMBL/GenBank/DDBJ databases">
        <title>Haplotype-resolved cattle genomes.</title>
        <authorList>
            <person name="Low W.Y."/>
            <person name="Tearle R."/>
            <person name="Bickhart D.M."/>
            <person name="Rosen B.D."/>
            <person name="Koren S."/>
            <person name="Rhie A."/>
            <person name="Hiendleder S."/>
            <person name="Phillippy A.M."/>
            <person name="Smith T.P.L."/>
            <person name="Williams J.L."/>
        </authorList>
    </citation>
    <scope>NUCLEOTIDE SEQUENCE [LARGE SCALE GENOMIC DNA]</scope>
</reference>
<evidence type="ECO:0000313" key="2">
    <source>
        <dbReference type="Proteomes" id="UP000314981"/>
    </source>
</evidence>
<dbReference type="Proteomes" id="UP000429181">
    <property type="component" value="Chromosome 1"/>
</dbReference>
<reference evidence="1" key="2">
    <citation type="submission" date="2025-05" db="UniProtKB">
        <authorList>
            <consortium name="Ensembl"/>
        </authorList>
    </citation>
    <scope>IDENTIFICATION</scope>
</reference>
<sequence>MISSLLSYKQETTKRPRRLLRWCSGKESARQTHISPTSQLCLRLTIWEHQCALLNN</sequence>
<dbReference type="Ensembl" id="ENSBIXT00005003312.1">
    <property type="protein sequence ID" value="ENSBIXP00005006982.1"/>
    <property type="gene ID" value="ENSBIXG00005000372.1"/>
</dbReference>
<dbReference type="GeneTree" id="ENSGT00960000192753"/>